<reference evidence="2 3" key="1">
    <citation type="submission" date="2020-08" db="EMBL/GenBank/DDBJ databases">
        <title>Genomic Encyclopedia of Type Strains, Phase IV (KMG-IV): sequencing the most valuable type-strain genomes for metagenomic binning, comparative biology and taxonomic classification.</title>
        <authorList>
            <person name="Goeker M."/>
        </authorList>
    </citation>
    <scope>NUCLEOTIDE SEQUENCE [LARGE SCALE GENOMIC DNA]</scope>
    <source>
        <strain evidence="2 3">DSM 25335</strain>
    </source>
</reference>
<accession>A0A7W8HXH1</accession>
<sequence>MRKAISAIALAIAVIASTAAAQVTDTIAGRAQNEAFNGRNAFLVYAVQDGRGWNLVSVFSQPFGPAVSTQPTAPRRWVARRQAGWSDTLSGVVTWADSATCPQLAGVLWSLHQAEVPSFEVPGIAALRPDAGVEPVPVPTHGPVFTIWGRGSQPSGALTWMRVQPFGGELANWGLNAERHLANCWTTDVPLAEYPN</sequence>
<evidence type="ECO:0000313" key="3">
    <source>
        <dbReference type="Proteomes" id="UP000566663"/>
    </source>
</evidence>
<keyword evidence="1" id="KW-0732">Signal</keyword>
<feature type="signal peptide" evidence="1">
    <location>
        <begin position="1"/>
        <end position="21"/>
    </location>
</feature>
<dbReference type="EMBL" id="JACHFZ010000002">
    <property type="protein sequence ID" value="MBB5291739.1"/>
    <property type="molecule type" value="Genomic_DNA"/>
</dbReference>
<evidence type="ECO:0000313" key="2">
    <source>
        <dbReference type="EMBL" id="MBB5291739.1"/>
    </source>
</evidence>
<comment type="caution">
    <text evidence="2">The sequence shown here is derived from an EMBL/GenBank/DDBJ whole genome shotgun (WGS) entry which is preliminary data.</text>
</comment>
<name>A0A7W8HXH1_9CAUL</name>
<dbReference type="Proteomes" id="UP000566663">
    <property type="component" value="Unassembled WGS sequence"/>
</dbReference>
<feature type="chain" id="PRO_5031373731" evidence="1">
    <location>
        <begin position="22"/>
        <end position="196"/>
    </location>
</feature>
<dbReference type="RefSeq" id="WP_183253458.1">
    <property type="nucleotide sequence ID" value="NZ_BAAAFF010000005.1"/>
</dbReference>
<proteinExistence type="predicted"/>
<gene>
    <name evidence="2" type="ORF">HNQ67_001253</name>
</gene>
<keyword evidence="3" id="KW-1185">Reference proteome</keyword>
<organism evidence="2 3">
    <name type="scientific">Brevundimonas basaltis</name>
    <dbReference type="NCBI Taxonomy" id="472166"/>
    <lineage>
        <taxon>Bacteria</taxon>
        <taxon>Pseudomonadati</taxon>
        <taxon>Pseudomonadota</taxon>
        <taxon>Alphaproteobacteria</taxon>
        <taxon>Caulobacterales</taxon>
        <taxon>Caulobacteraceae</taxon>
        <taxon>Brevundimonas</taxon>
    </lineage>
</organism>
<protein>
    <submittedName>
        <fullName evidence="2">Uncharacterized protein</fullName>
    </submittedName>
</protein>
<dbReference type="AlphaFoldDB" id="A0A7W8HXH1"/>
<evidence type="ECO:0000256" key="1">
    <source>
        <dbReference type="SAM" id="SignalP"/>
    </source>
</evidence>